<dbReference type="EMBL" id="GL573223">
    <property type="protein sequence ID" value="ELR08777.1"/>
    <property type="molecule type" value="Genomic_DNA"/>
</dbReference>
<dbReference type="InParanoid" id="L8G6N9"/>
<gene>
    <name evidence="1" type="ORF">GMDG_03455</name>
</gene>
<evidence type="ECO:0000313" key="1">
    <source>
        <dbReference type="EMBL" id="ELR08777.1"/>
    </source>
</evidence>
<keyword evidence="2" id="KW-1185">Reference proteome</keyword>
<name>L8G6N9_PSED2</name>
<reference evidence="2" key="1">
    <citation type="submission" date="2010-09" db="EMBL/GenBank/DDBJ databases">
        <title>The genome sequence of Geomyces destructans 20631-21.</title>
        <authorList>
            <consortium name="The Broad Institute Genome Sequencing Platform"/>
            <person name="Cuomo C.A."/>
            <person name="Blehert D.S."/>
            <person name="Lorch J.M."/>
            <person name="Young S.K."/>
            <person name="Zeng Q."/>
            <person name="Gargeya S."/>
            <person name="Fitzgerald M."/>
            <person name="Haas B."/>
            <person name="Abouelleil A."/>
            <person name="Alvarado L."/>
            <person name="Arachchi H.M."/>
            <person name="Berlin A."/>
            <person name="Brown A."/>
            <person name="Chapman S.B."/>
            <person name="Chen Z."/>
            <person name="Dunbar C."/>
            <person name="Freedman E."/>
            <person name="Gearin G."/>
            <person name="Gellesch M."/>
            <person name="Goldberg J."/>
            <person name="Griggs A."/>
            <person name="Gujja S."/>
            <person name="Heiman D."/>
            <person name="Howarth C."/>
            <person name="Larson L."/>
            <person name="Lui A."/>
            <person name="MacDonald P.J.P."/>
            <person name="Montmayeur A."/>
            <person name="Murphy C."/>
            <person name="Neiman D."/>
            <person name="Pearson M."/>
            <person name="Priest M."/>
            <person name="Roberts A."/>
            <person name="Saif S."/>
            <person name="Shea T."/>
            <person name="Shenoy N."/>
            <person name="Sisk P."/>
            <person name="Stolte C."/>
            <person name="Sykes S."/>
            <person name="Wortman J."/>
            <person name="Nusbaum C."/>
            <person name="Birren B."/>
        </authorList>
    </citation>
    <scope>NUCLEOTIDE SEQUENCE [LARGE SCALE GENOMIC DNA]</scope>
    <source>
        <strain evidence="2">ATCC MYA-4855 / 20631-21</strain>
    </source>
</reference>
<accession>L8G6N9</accession>
<organism evidence="1 2">
    <name type="scientific">Pseudogymnoascus destructans (strain ATCC MYA-4855 / 20631-21)</name>
    <name type="common">Bat white-nose syndrome fungus</name>
    <name type="synonym">Geomyces destructans</name>
    <dbReference type="NCBI Taxonomy" id="658429"/>
    <lineage>
        <taxon>Eukaryota</taxon>
        <taxon>Fungi</taxon>
        <taxon>Dikarya</taxon>
        <taxon>Ascomycota</taxon>
        <taxon>Pezizomycotina</taxon>
        <taxon>Leotiomycetes</taxon>
        <taxon>Thelebolales</taxon>
        <taxon>Thelebolaceae</taxon>
        <taxon>Pseudogymnoascus</taxon>
    </lineage>
</organism>
<dbReference type="HOGENOM" id="CLU_1949750_0_0_1"/>
<dbReference type="VEuPathDB" id="FungiDB:GMDG_03455"/>
<dbReference type="AlphaFoldDB" id="L8G6N9"/>
<proteinExistence type="predicted"/>
<dbReference type="Proteomes" id="UP000011064">
    <property type="component" value="Unassembled WGS sequence"/>
</dbReference>
<dbReference type="OrthoDB" id="2537480at2759"/>
<evidence type="ECO:0000313" key="2">
    <source>
        <dbReference type="Proteomes" id="UP000011064"/>
    </source>
</evidence>
<protein>
    <submittedName>
        <fullName evidence="1">Uncharacterized protein</fullName>
    </submittedName>
</protein>
<sequence>MSKLCRSPRSSSWRGFDVWLNVRLGRKKKLVSLGGCYGRINLTLEMSMEVGFDRYKASSIPALKLGFESILTSSYFLYINFLGVLKWANSHMQPSLHSSSRCSIEEPWRVNSRAQGATREVTPGGGPNG</sequence>